<evidence type="ECO:0000256" key="1">
    <source>
        <dbReference type="SAM" id="MobiDB-lite"/>
    </source>
</evidence>
<proteinExistence type="predicted"/>
<gene>
    <name evidence="2" type="ORF">H7B90_28300</name>
</gene>
<dbReference type="Gene3D" id="2.40.50.140">
    <property type="entry name" value="Nucleic acid-binding proteins"/>
    <property type="match status" value="1"/>
</dbReference>
<organism evidence="2 3">
    <name type="scientific">Cohnella xylanilytica</name>
    <dbReference type="NCBI Taxonomy" id="557555"/>
    <lineage>
        <taxon>Bacteria</taxon>
        <taxon>Bacillati</taxon>
        <taxon>Bacillota</taxon>
        <taxon>Bacilli</taxon>
        <taxon>Bacillales</taxon>
        <taxon>Paenibacillaceae</taxon>
        <taxon>Cohnella</taxon>
    </lineage>
</organism>
<dbReference type="InterPro" id="IPR012340">
    <property type="entry name" value="NA-bd_OB-fold"/>
</dbReference>
<dbReference type="EMBL" id="JACJVR010000121">
    <property type="protein sequence ID" value="MBB6695304.1"/>
    <property type="molecule type" value="Genomic_DNA"/>
</dbReference>
<accession>A0A841UAX8</accession>
<dbReference type="Proteomes" id="UP000553776">
    <property type="component" value="Unassembled WGS sequence"/>
</dbReference>
<comment type="caution">
    <text evidence="2">The sequence shown here is derived from an EMBL/GenBank/DDBJ whole genome shotgun (WGS) entry which is preliminary data.</text>
</comment>
<evidence type="ECO:0000313" key="2">
    <source>
        <dbReference type="EMBL" id="MBB6695304.1"/>
    </source>
</evidence>
<keyword evidence="3" id="KW-1185">Reference proteome</keyword>
<dbReference type="RefSeq" id="WP_139787036.1">
    <property type="nucleotide sequence ID" value="NZ_JACJVR010000121.1"/>
</dbReference>
<evidence type="ECO:0000313" key="3">
    <source>
        <dbReference type="Proteomes" id="UP000553776"/>
    </source>
</evidence>
<reference evidence="2 3" key="1">
    <citation type="submission" date="2020-08" db="EMBL/GenBank/DDBJ databases">
        <title>Cohnella phylogeny.</title>
        <authorList>
            <person name="Dunlap C."/>
        </authorList>
    </citation>
    <scope>NUCLEOTIDE SEQUENCE [LARGE SCALE GENOMIC DNA]</scope>
    <source>
        <strain evidence="2 3">DSM 25239</strain>
    </source>
</reference>
<name>A0A841UAX8_9BACL</name>
<sequence>MPAKYWDVKPNEKDGFAPMTIVKVQGTVQPYRERLQIKISRIRNVVSADEVKLTDFITTPTRGTKDGAVDDSGYSLSRKG</sequence>
<dbReference type="AlphaFoldDB" id="A0A841UAX8"/>
<protein>
    <submittedName>
        <fullName evidence="2">Uncharacterized protein</fullName>
    </submittedName>
</protein>
<feature type="region of interest" description="Disordered" evidence="1">
    <location>
        <begin position="59"/>
        <end position="80"/>
    </location>
</feature>